<comment type="similarity">
    <text evidence="6 7">Belongs to the FliO/MopB family.</text>
</comment>
<evidence type="ECO:0000256" key="4">
    <source>
        <dbReference type="ARBA" id="ARBA00023136"/>
    </source>
</evidence>
<dbReference type="PANTHER" id="PTHR38766:SF1">
    <property type="entry name" value="FLAGELLAR PROTEIN FLIO"/>
    <property type="match status" value="1"/>
</dbReference>
<feature type="signal peptide" evidence="8">
    <location>
        <begin position="1"/>
        <end position="19"/>
    </location>
</feature>
<keyword evidence="9" id="KW-0969">Cilium</keyword>
<dbReference type="InterPro" id="IPR052205">
    <property type="entry name" value="FliO/MopB"/>
</dbReference>
<keyword evidence="4 7" id="KW-0472">Membrane</keyword>
<dbReference type="InterPro" id="IPR022781">
    <property type="entry name" value="Flagellar_biosynth_FliO"/>
</dbReference>
<name>A0ABU9MVL8_9GAMM</name>
<dbReference type="NCBIfam" id="TIGR03500">
    <property type="entry name" value="FliO_TIGR"/>
    <property type="match status" value="1"/>
</dbReference>
<evidence type="ECO:0000256" key="8">
    <source>
        <dbReference type="SAM" id="SignalP"/>
    </source>
</evidence>
<feature type="transmembrane region" description="Helical" evidence="7">
    <location>
        <begin position="36"/>
        <end position="57"/>
    </location>
</feature>
<protein>
    <recommendedName>
        <fullName evidence="7">Flagellar protein</fullName>
    </recommendedName>
</protein>
<evidence type="ECO:0000256" key="1">
    <source>
        <dbReference type="ARBA" id="ARBA00022475"/>
    </source>
</evidence>
<keyword evidence="10" id="KW-1185">Reference proteome</keyword>
<keyword evidence="2 7" id="KW-0812">Transmembrane</keyword>
<keyword evidence="1 7" id="KW-1003">Cell membrane</keyword>
<evidence type="ECO:0000313" key="10">
    <source>
        <dbReference type="Proteomes" id="UP001447008"/>
    </source>
</evidence>
<keyword evidence="5 7" id="KW-0975">Bacterial flagellum</keyword>
<accession>A0ABU9MVL8</accession>
<dbReference type="Proteomes" id="UP001447008">
    <property type="component" value="Unassembled WGS sequence"/>
</dbReference>
<evidence type="ECO:0000256" key="7">
    <source>
        <dbReference type="RuleBase" id="RU362064"/>
    </source>
</evidence>
<keyword evidence="9" id="KW-0282">Flagellum</keyword>
<evidence type="ECO:0000256" key="3">
    <source>
        <dbReference type="ARBA" id="ARBA00022989"/>
    </source>
</evidence>
<keyword evidence="3 7" id="KW-1133">Transmembrane helix</keyword>
<dbReference type="Pfam" id="PF04347">
    <property type="entry name" value="FliO"/>
    <property type="match status" value="1"/>
</dbReference>
<reference evidence="9 10" key="1">
    <citation type="submission" date="2024-03" db="EMBL/GenBank/DDBJ databases">
        <title>Pseudoalteromonas qingdaonensis sp. nov., isolated from the intestines of marine benthic organisms.</title>
        <authorList>
            <person name="Lin X."/>
            <person name="Fang S."/>
            <person name="Hu X."/>
        </authorList>
    </citation>
    <scope>NUCLEOTIDE SEQUENCE [LARGE SCALE GENOMIC DNA]</scope>
    <source>
        <strain evidence="9 10">YIC-827</strain>
    </source>
</reference>
<evidence type="ECO:0000256" key="6">
    <source>
        <dbReference type="ARBA" id="ARBA00037937"/>
    </source>
</evidence>
<evidence type="ECO:0000256" key="2">
    <source>
        <dbReference type="ARBA" id="ARBA00022692"/>
    </source>
</evidence>
<gene>
    <name evidence="9" type="primary">fliO</name>
    <name evidence="9" type="ORF">WCN91_07755</name>
</gene>
<feature type="chain" id="PRO_5046827963" description="Flagellar protein" evidence="8">
    <location>
        <begin position="20"/>
        <end position="135"/>
    </location>
</feature>
<comment type="subcellular location">
    <subcellularLocation>
        <location evidence="7">Cell membrane</location>
    </subcellularLocation>
    <subcellularLocation>
        <location evidence="7">Bacterial flagellum basal body</location>
    </subcellularLocation>
</comment>
<dbReference type="PANTHER" id="PTHR38766">
    <property type="entry name" value="FLAGELLAR PROTEIN FLIO"/>
    <property type="match status" value="1"/>
</dbReference>
<dbReference type="EMBL" id="JBCGCU010000007">
    <property type="protein sequence ID" value="MEM0515326.1"/>
    <property type="molecule type" value="Genomic_DNA"/>
</dbReference>
<comment type="caution">
    <text evidence="9">The sequence shown here is derived from an EMBL/GenBank/DDBJ whole genome shotgun (WGS) entry which is preliminary data.</text>
</comment>
<evidence type="ECO:0000256" key="5">
    <source>
        <dbReference type="ARBA" id="ARBA00023143"/>
    </source>
</evidence>
<dbReference type="RefSeq" id="WP_342677881.1">
    <property type="nucleotide sequence ID" value="NZ_JBCGCU010000007.1"/>
</dbReference>
<evidence type="ECO:0000313" key="9">
    <source>
        <dbReference type="EMBL" id="MEM0515326.1"/>
    </source>
</evidence>
<organism evidence="9 10">
    <name type="scientific">Pseudoalteromonas qingdaonensis</name>
    <dbReference type="NCBI Taxonomy" id="3131913"/>
    <lineage>
        <taxon>Bacteria</taxon>
        <taxon>Pseudomonadati</taxon>
        <taxon>Pseudomonadota</taxon>
        <taxon>Gammaproteobacteria</taxon>
        <taxon>Alteromonadales</taxon>
        <taxon>Pseudoalteromonadaceae</taxon>
        <taxon>Pseudoalteromonas</taxon>
    </lineage>
</organism>
<keyword evidence="9" id="KW-0966">Cell projection</keyword>
<keyword evidence="8" id="KW-0732">Signal</keyword>
<sequence>MKPALIALLLSAAPTWVWAETSTAAAAPGAGLNLNIVSMLLSLMLVVVTILVLAFLLKRFNPNMATSDDFKVVRTLALGTKERLLVVEIDNKQHLLGVTPQAINYLYELENPLPEREMTPLAKQLSHLLNTKNKT</sequence>
<proteinExistence type="inferred from homology"/>